<protein>
    <submittedName>
        <fullName evidence="1">Uncharacterized protein</fullName>
    </submittedName>
</protein>
<dbReference type="Proteomes" id="UP000275078">
    <property type="component" value="Unassembled WGS sequence"/>
</dbReference>
<evidence type="ECO:0000313" key="2">
    <source>
        <dbReference type="Proteomes" id="UP000275078"/>
    </source>
</evidence>
<sequence>MERIAGLLEEGLGGGLFNLHCRRWTWKDLVRYDTGWIWAWRNPCPVEQKHSFCFRRLGIILFSIKWELVGYLLVTITVQIGESRVDIYPSSKKLLIRSFVNNKNLQNETKLKINGIDKEERASSSTIQNA</sequence>
<name>A0A3N4I5W4_ASCIM</name>
<keyword evidence="2" id="KW-1185">Reference proteome</keyword>
<dbReference type="AlphaFoldDB" id="A0A3N4I5W4"/>
<proteinExistence type="predicted"/>
<gene>
    <name evidence="1" type="ORF">BJ508DRAFT_226333</name>
</gene>
<reference evidence="1 2" key="1">
    <citation type="journal article" date="2018" name="Nat. Ecol. Evol.">
        <title>Pezizomycetes genomes reveal the molecular basis of ectomycorrhizal truffle lifestyle.</title>
        <authorList>
            <person name="Murat C."/>
            <person name="Payen T."/>
            <person name="Noel B."/>
            <person name="Kuo A."/>
            <person name="Morin E."/>
            <person name="Chen J."/>
            <person name="Kohler A."/>
            <person name="Krizsan K."/>
            <person name="Balestrini R."/>
            <person name="Da Silva C."/>
            <person name="Montanini B."/>
            <person name="Hainaut M."/>
            <person name="Levati E."/>
            <person name="Barry K.W."/>
            <person name="Belfiori B."/>
            <person name="Cichocki N."/>
            <person name="Clum A."/>
            <person name="Dockter R.B."/>
            <person name="Fauchery L."/>
            <person name="Guy J."/>
            <person name="Iotti M."/>
            <person name="Le Tacon F."/>
            <person name="Lindquist E.A."/>
            <person name="Lipzen A."/>
            <person name="Malagnac F."/>
            <person name="Mello A."/>
            <person name="Molinier V."/>
            <person name="Miyauchi S."/>
            <person name="Poulain J."/>
            <person name="Riccioni C."/>
            <person name="Rubini A."/>
            <person name="Sitrit Y."/>
            <person name="Splivallo R."/>
            <person name="Traeger S."/>
            <person name="Wang M."/>
            <person name="Zifcakova L."/>
            <person name="Wipf D."/>
            <person name="Zambonelli A."/>
            <person name="Paolocci F."/>
            <person name="Nowrousian M."/>
            <person name="Ottonello S."/>
            <person name="Baldrian P."/>
            <person name="Spatafora J.W."/>
            <person name="Henrissat B."/>
            <person name="Nagy L.G."/>
            <person name="Aury J.M."/>
            <person name="Wincker P."/>
            <person name="Grigoriev I.V."/>
            <person name="Bonfante P."/>
            <person name="Martin F.M."/>
        </authorList>
    </citation>
    <scope>NUCLEOTIDE SEQUENCE [LARGE SCALE GENOMIC DNA]</scope>
    <source>
        <strain evidence="1 2">RN42</strain>
    </source>
</reference>
<organism evidence="1 2">
    <name type="scientific">Ascobolus immersus RN42</name>
    <dbReference type="NCBI Taxonomy" id="1160509"/>
    <lineage>
        <taxon>Eukaryota</taxon>
        <taxon>Fungi</taxon>
        <taxon>Dikarya</taxon>
        <taxon>Ascomycota</taxon>
        <taxon>Pezizomycotina</taxon>
        <taxon>Pezizomycetes</taxon>
        <taxon>Pezizales</taxon>
        <taxon>Ascobolaceae</taxon>
        <taxon>Ascobolus</taxon>
    </lineage>
</organism>
<dbReference type="EMBL" id="ML119684">
    <property type="protein sequence ID" value="RPA80847.1"/>
    <property type="molecule type" value="Genomic_DNA"/>
</dbReference>
<evidence type="ECO:0000313" key="1">
    <source>
        <dbReference type="EMBL" id="RPA80847.1"/>
    </source>
</evidence>
<accession>A0A3N4I5W4</accession>